<dbReference type="CDD" id="cd07715">
    <property type="entry name" value="TaR3-like_MBL-fold"/>
    <property type="match status" value="1"/>
</dbReference>
<organism evidence="2 3">
    <name type="scientific">Candidatus Dechloromonas phosphorivorans</name>
    <dbReference type="NCBI Taxonomy" id="2899244"/>
    <lineage>
        <taxon>Bacteria</taxon>
        <taxon>Pseudomonadati</taxon>
        <taxon>Pseudomonadota</taxon>
        <taxon>Betaproteobacteria</taxon>
        <taxon>Rhodocyclales</taxon>
        <taxon>Azonexaceae</taxon>
        <taxon>Dechloromonas</taxon>
    </lineage>
</organism>
<dbReference type="PANTHER" id="PTHR42663:SF4">
    <property type="entry name" value="SLL1036 PROTEIN"/>
    <property type="match status" value="1"/>
</dbReference>
<dbReference type="Proteomes" id="UP000739411">
    <property type="component" value="Unassembled WGS sequence"/>
</dbReference>
<dbReference type="Gene3D" id="3.60.15.10">
    <property type="entry name" value="Ribonuclease Z/Hydroxyacylglutathione hydrolase-like"/>
    <property type="match status" value="1"/>
</dbReference>
<evidence type="ECO:0000313" key="2">
    <source>
        <dbReference type="EMBL" id="MBK7415715.1"/>
    </source>
</evidence>
<name>A0A935N234_9RHOO</name>
<reference evidence="2 3" key="1">
    <citation type="submission" date="2020-10" db="EMBL/GenBank/DDBJ databases">
        <title>Connecting structure to function with the recovery of over 1000 high-quality activated sludge metagenome-assembled genomes encoding full-length rRNA genes using long-read sequencing.</title>
        <authorList>
            <person name="Singleton C.M."/>
            <person name="Petriglieri F."/>
            <person name="Kristensen J.M."/>
            <person name="Kirkegaard R.H."/>
            <person name="Michaelsen T.Y."/>
            <person name="Andersen M.H."/>
            <person name="Karst S.M."/>
            <person name="Dueholm M.S."/>
            <person name="Nielsen P.H."/>
            <person name="Albertsen M."/>
        </authorList>
    </citation>
    <scope>NUCLEOTIDE SEQUENCE [LARGE SCALE GENOMIC DNA]</scope>
    <source>
        <strain evidence="2">EsbW_18-Q3-R4-48_BATAC.463</strain>
    </source>
</reference>
<evidence type="ECO:0000313" key="3">
    <source>
        <dbReference type="Proteomes" id="UP000739411"/>
    </source>
</evidence>
<feature type="domain" description="Metallo-beta-lactamase" evidence="1">
    <location>
        <begin position="101"/>
        <end position="277"/>
    </location>
</feature>
<comment type="caution">
    <text evidence="2">The sequence shown here is derived from an EMBL/GenBank/DDBJ whole genome shotgun (WGS) entry which is preliminary data.</text>
</comment>
<dbReference type="InterPro" id="IPR036866">
    <property type="entry name" value="RibonucZ/Hydroxyglut_hydro"/>
</dbReference>
<evidence type="ECO:0000259" key="1">
    <source>
        <dbReference type="Pfam" id="PF12706"/>
    </source>
</evidence>
<sequence length="320" mass="35394">MKNVVFWGTRGSLPVALTANDVRQKIIAALTAANGKTFRNSGALNEFIDTLPFATRGTFGGHSSCVEIVSGGHEHIICDMGSGARPLGQSKIATYGAPNPQTYHIFISHLHWDHLMGFPYFTPMYLPGNRIIIHGCHPHIEAAFRLQMTAPCFPVDYSQAGAKIEFDVMTPGQTQYIAGVNVTPKLQLHAGDSYGYRFDSIDRSVVYSTDSEHKLESKEEHEGFVKFFAKADLVIFDAMYSLAEAVSVKADWGHSSNMVGVELCQAAKAKRLALFHHETMNDDNQLSRLLAETRRLEEITRHDHNPLEVISAYDGLTVAL</sequence>
<gene>
    <name evidence="2" type="ORF">IPJ38_11975</name>
</gene>
<dbReference type="SUPFAM" id="SSF56281">
    <property type="entry name" value="Metallo-hydrolase/oxidoreductase"/>
    <property type="match status" value="1"/>
</dbReference>
<dbReference type="InterPro" id="IPR001279">
    <property type="entry name" value="Metallo-B-lactamas"/>
</dbReference>
<dbReference type="EMBL" id="JADJMS010000024">
    <property type="protein sequence ID" value="MBK7415715.1"/>
    <property type="molecule type" value="Genomic_DNA"/>
</dbReference>
<dbReference type="Pfam" id="PF12706">
    <property type="entry name" value="Lactamase_B_2"/>
    <property type="match status" value="1"/>
</dbReference>
<proteinExistence type="predicted"/>
<dbReference type="PANTHER" id="PTHR42663">
    <property type="entry name" value="HYDROLASE C777.06C-RELATED-RELATED"/>
    <property type="match status" value="1"/>
</dbReference>
<protein>
    <submittedName>
        <fullName evidence="2">MBL fold metallo-hydrolase</fullName>
    </submittedName>
</protein>
<accession>A0A935N234</accession>
<dbReference type="AlphaFoldDB" id="A0A935N234"/>